<dbReference type="Proteomes" id="UP000682928">
    <property type="component" value="Chromosome"/>
</dbReference>
<name>A0AA86M8X8_9ENTR</name>
<dbReference type="PANTHER" id="PTHR11614">
    <property type="entry name" value="PHOSPHOLIPASE-RELATED"/>
    <property type="match status" value="1"/>
</dbReference>
<dbReference type="InterPro" id="IPR022742">
    <property type="entry name" value="Hydrolase_4"/>
</dbReference>
<evidence type="ECO:0000259" key="1">
    <source>
        <dbReference type="Pfam" id="PF12146"/>
    </source>
</evidence>
<dbReference type="Gene3D" id="3.40.50.1820">
    <property type="entry name" value="alpha/beta hydrolase"/>
    <property type="match status" value="1"/>
</dbReference>
<dbReference type="Pfam" id="PF12146">
    <property type="entry name" value="Hydrolase_4"/>
    <property type="match status" value="1"/>
</dbReference>
<dbReference type="InterPro" id="IPR051044">
    <property type="entry name" value="MAG_DAG_Lipase"/>
</dbReference>
<accession>A0AA86M8X8</accession>
<protein>
    <submittedName>
        <fullName evidence="2">Monoacylglycerol lipase</fullName>
    </submittedName>
</protein>
<evidence type="ECO:0000313" key="2">
    <source>
        <dbReference type="EMBL" id="BCU57525.1"/>
    </source>
</evidence>
<dbReference type="AlphaFoldDB" id="A0AA86M8X8"/>
<dbReference type="SUPFAM" id="SSF53474">
    <property type="entry name" value="alpha/beta-Hydrolases"/>
    <property type="match status" value="1"/>
</dbReference>
<feature type="domain" description="Serine aminopeptidase S33" evidence="1">
    <location>
        <begin position="43"/>
        <end position="275"/>
    </location>
</feature>
<gene>
    <name evidence="2" type="ORF">ENKO_41190</name>
</gene>
<dbReference type="InterPro" id="IPR029058">
    <property type="entry name" value="AB_hydrolase_fold"/>
</dbReference>
<proteinExistence type="predicted"/>
<reference evidence="2" key="1">
    <citation type="submission" date="2021-04" db="EMBL/GenBank/DDBJ databases">
        <title>Difference and commonality of drug resistance evolution in various bacteria. and drug sensitivity profiles.</title>
        <authorList>
            <person name="Maeda T."/>
            <person name="Shibai A."/>
            <person name="Kawada K."/>
            <person name="Kotani H."/>
            <person name="Tarusawa Y."/>
            <person name="Tanabe K."/>
            <person name="Furusawa C."/>
        </authorList>
    </citation>
    <scope>NUCLEOTIDE SEQUENCE</scope>
    <source>
        <strain evidence="2">JCM 8580</strain>
    </source>
</reference>
<organism evidence="2 3">
    <name type="scientific">Enterobacter kobei</name>
    <dbReference type="NCBI Taxonomy" id="208224"/>
    <lineage>
        <taxon>Bacteria</taxon>
        <taxon>Pseudomonadati</taxon>
        <taxon>Pseudomonadota</taxon>
        <taxon>Gammaproteobacteria</taxon>
        <taxon>Enterobacterales</taxon>
        <taxon>Enterobacteriaceae</taxon>
        <taxon>Enterobacter</taxon>
        <taxon>Enterobacter cloacae complex</taxon>
    </lineage>
</organism>
<evidence type="ECO:0000313" key="3">
    <source>
        <dbReference type="Proteomes" id="UP000682928"/>
    </source>
</evidence>
<dbReference type="EMBL" id="AP024590">
    <property type="protein sequence ID" value="BCU57525.1"/>
    <property type="molecule type" value="Genomic_DNA"/>
</dbReference>
<sequence length="291" mass="31476">MINFDNYILSAQRLTLQLPPALPLHTGNLDGLHYGIYQSASAIRHIVVVYHGGGVHSQAGYPILARQLSAIPGIAVCLVDIRGHGRSASGKLTHPRQIWQDVDTLLSTLHATYPQACCHLLGHSSGAGMLLNYATRMPQNPLVHSLILLAPELGPFAGTAHPLSPADKFATVKSWPFILNALSAGRLCAQYPAVKLHFTTQVLESDPCIVRHYTVNMANALTPHAPAKQLAALSLPTLFLAAERDELFSAEAMSTLVHKQNNPQVLFETLPGCGHLDCVFGVAERVRQFIA</sequence>
<dbReference type="RefSeq" id="WP_088222375.1">
    <property type="nucleotide sequence ID" value="NZ_AP024590.1"/>
</dbReference>